<feature type="region of interest" description="Disordered" evidence="1">
    <location>
        <begin position="286"/>
        <end position="331"/>
    </location>
</feature>
<reference evidence="2" key="2">
    <citation type="submission" date="2023-05" db="EMBL/GenBank/DDBJ databases">
        <authorList>
            <consortium name="Lawrence Berkeley National Laboratory"/>
            <person name="Steindorff A."/>
            <person name="Hensen N."/>
            <person name="Bonometti L."/>
            <person name="Westerberg I."/>
            <person name="Brannstrom I.O."/>
            <person name="Guillou S."/>
            <person name="Cros-Aarteil S."/>
            <person name="Calhoun S."/>
            <person name="Haridas S."/>
            <person name="Kuo A."/>
            <person name="Mondo S."/>
            <person name="Pangilinan J."/>
            <person name="Riley R."/>
            <person name="Labutti K."/>
            <person name="Andreopoulos B."/>
            <person name="Lipzen A."/>
            <person name="Chen C."/>
            <person name="Yanf M."/>
            <person name="Daum C."/>
            <person name="Ng V."/>
            <person name="Clum A."/>
            <person name="Ohm R."/>
            <person name="Martin F."/>
            <person name="Silar P."/>
            <person name="Natvig D."/>
            <person name="Lalanne C."/>
            <person name="Gautier V."/>
            <person name="Ament-Velasquez S.L."/>
            <person name="Kruys A."/>
            <person name="Hutchinson M.I."/>
            <person name="Powell A.J."/>
            <person name="Barry K."/>
            <person name="Miller A.N."/>
            <person name="Grigoriev I.V."/>
            <person name="Debuchy R."/>
            <person name="Gladieux P."/>
            <person name="Thoren M.H."/>
            <person name="Johannesson H."/>
        </authorList>
    </citation>
    <scope>NUCLEOTIDE SEQUENCE</scope>
    <source>
        <strain evidence="2">PSN309</strain>
    </source>
</reference>
<feature type="compositionally biased region" description="Basic and acidic residues" evidence="1">
    <location>
        <begin position="288"/>
        <end position="302"/>
    </location>
</feature>
<feature type="compositionally biased region" description="Basic and acidic residues" evidence="1">
    <location>
        <begin position="107"/>
        <end position="117"/>
    </location>
</feature>
<feature type="compositionally biased region" description="Low complexity" evidence="1">
    <location>
        <begin position="34"/>
        <end position="56"/>
    </location>
</feature>
<protein>
    <recommendedName>
        <fullName evidence="4">Myb-like domain-containing protein</fullName>
    </recommendedName>
</protein>
<evidence type="ECO:0000313" key="3">
    <source>
        <dbReference type="Proteomes" id="UP001302126"/>
    </source>
</evidence>
<keyword evidence="3" id="KW-1185">Reference proteome</keyword>
<evidence type="ECO:0000256" key="1">
    <source>
        <dbReference type="SAM" id="MobiDB-lite"/>
    </source>
</evidence>
<evidence type="ECO:0000313" key="2">
    <source>
        <dbReference type="EMBL" id="KAK4184124.1"/>
    </source>
</evidence>
<evidence type="ECO:0008006" key="4">
    <source>
        <dbReference type="Google" id="ProtNLM"/>
    </source>
</evidence>
<reference evidence="2" key="1">
    <citation type="journal article" date="2023" name="Mol. Phylogenet. Evol.">
        <title>Genome-scale phylogeny and comparative genomics of the fungal order Sordariales.</title>
        <authorList>
            <person name="Hensen N."/>
            <person name="Bonometti L."/>
            <person name="Westerberg I."/>
            <person name="Brannstrom I.O."/>
            <person name="Guillou S."/>
            <person name="Cros-Aarteil S."/>
            <person name="Calhoun S."/>
            <person name="Haridas S."/>
            <person name="Kuo A."/>
            <person name="Mondo S."/>
            <person name="Pangilinan J."/>
            <person name="Riley R."/>
            <person name="LaButti K."/>
            <person name="Andreopoulos B."/>
            <person name="Lipzen A."/>
            <person name="Chen C."/>
            <person name="Yan M."/>
            <person name="Daum C."/>
            <person name="Ng V."/>
            <person name="Clum A."/>
            <person name="Steindorff A."/>
            <person name="Ohm R.A."/>
            <person name="Martin F."/>
            <person name="Silar P."/>
            <person name="Natvig D.O."/>
            <person name="Lalanne C."/>
            <person name="Gautier V."/>
            <person name="Ament-Velasquez S.L."/>
            <person name="Kruys A."/>
            <person name="Hutchinson M.I."/>
            <person name="Powell A.J."/>
            <person name="Barry K."/>
            <person name="Miller A.N."/>
            <person name="Grigoriev I.V."/>
            <person name="Debuchy R."/>
            <person name="Gladieux P."/>
            <person name="Hiltunen Thoren M."/>
            <person name="Johannesson H."/>
        </authorList>
    </citation>
    <scope>NUCLEOTIDE SEQUENCE</scope>
    <source>
        <strain evidence="2">PSN309</strain>
    </source>
</reference>
<gene>
    <name evidence="2" type="ORF">QBC35DRAFT_442051</name>
</gene>
<name>A0AAN6WLM1_9PEZI</name>
<dbReference type="EMBL" id="MU864504">
    <property type="protein sequence ID" value="KAK4184124.1"/>
    <property type="molecule type" value="Genomic_DNA"/>
</dbReference>
<feature type="compositionally biased region" description="Basic residues" evidence="1">
    <location>
        <begin position="126"/>
        <end position="138"/>
    </location>
</feature>
<dbReference type="AlphaFoldDB" id="A0AAN6WLM1"/>
<comment type="caution">
    <text evidence="2">The sequence shown here is derived from an EMBL/GenBank/DDBJ whole genome shotgun (WGS) entry which is preliminary data.</text>
</comment>
<organism evidence="2 3">
    <name type="scientific">Podospora australis</name>
    <dbReference type="NCBI Taxonomy" id="1536484"/>
    <lineage>
        <taxon>Eukaryota</taxon>
        <taxon>Fungi</taxon>
        <taxon>Dikarya</taxon>
        <taxon>Ascomycota</taxon>
        <taxon>Pezizomycotina</taxon>
        <taxon>Sordariomycetes</taxon>
        <taxon>Sordariomycetidae</taxon>
        <taxon>Sordariales</taxon>
        <taxon>Podosporaceae</taxon>
        <taxon>Podospora</taxon>
    </lineage>
</organism>
<dbReference type="Proteomes" id="UP001302126">
    <property type="component" value="Unassembled WGS sequence"/>
</dbReference>
<accession>A0AAN6WLM1</accession>
<proteinExistence type="predicted"/>
<sequence length="331" mass="36748">MQFPATGGHHSLWQPLGSMPGVPSCQPDTISPKLLQLRSTPTPSSSSESMRTSYLSPGDGVGDYHTHNPNTDALRTVQTIASSKPRTMLPDHPRVLLSNPDTIASSSDEKTSRHDNGVVRSAATKKLIKPKGKSRRSRQSASLRLASSRINAAGRVKYAESEHDRKVKDDFLIQGRAKGLTFKQIKVEGGYLEAESTLRGRFRTLTKPVEKRLRNPRWYPVDVRLLDEGVRNLSPDPYNILLKKVPWAKVAEYINNNGGTYLFGTATCKARWNQLVAESLAKGFDPTRSFHEQQQEDDERKGVMQQSAEVEEAAAIGSSDDPFYSDGEHHI</sequence>
<feature type="region of interest" description="Disordered" evidence="1">
    <location>
        <begin position="1"/>
        <end position="70"/>
    </location>
</feature>
<feature type="region of interest" description="Disordered" evidence="1">
    <location>
        <begin position="84"/>
        <end position="144"/>
    </location>
</feature>